<dbReference type="PANTHER" id="PTHR21043">
    <property type="entry name" value="IOJAP SUPERFAMILY ORTHOLOG"/>
    <property type="match status" value="1"/>
</dbReference>
<evidence type="ECO:0000313" key="2">
    <source>
        <dbReference type="EMBL" id="CAB4362293.1"/>
    </source>
</evidence>
<evidence type="ECO:0000313" key="4">
    <source>
        <dbReference type="EMBL" id="CAB4830292.1"/>
    </source>
</evidence>
<dbReference type="PANTHER" id="PTHR21043:SF0">
    <property type="entry name" value="MITOCHONDRIAL ASSEMBLY OF RIBOSOMAL LARGE SUBUNIT PROTEIN 1"/>
    <property type="match status" value="1"/>
</dbReference>
<dbReference type="GO" id="GO:0043023">
    <property type="term" value="F:ribosomal large subunit binding"/>
    <property type="evidence" value="ECO:0007669"/>
    <property type="project" value="TreeGrafter"/>
</dbReference>
<evidence type="ECO:0000256" key="1">
    <source>
        <dbReference type="ARBA" id="ARBA00010574"/>
    </source>
</evidence>
<dbReference type="GO" id="GO:0090071">
    <property type="term" value="P:negative regulation of ribosome biogenesis"/>
    <property type="evidence" value="ECO:0007669"/>
    <property type="project" value="TreeGrafter"/>
</dbReference>
<gene>
    <name evidence="3" type="ORF">UFOPK2656_00926</name>
    <name evidence="4" type="ORF">UFOPK3099_02014</name>
    <name evidence="5" type="ORF">UFOPK3651_00509</name>
    <name evidence="6" type="ORF">UFOPK3931_03154</name>
    <name evidence="2" type="ORF">UFOPK4189_00066</name>
</gene>
<dbReference type="SUPFAM" id="SSF81301">
    <property type="entry name" value="Nucleotidyltransferase"/>
    <property type="match status" value="1"/>
</dbReference>
<dbReference type="InterPro" id="IPR043519">
    <property type="entry name" value="NT_sf"/>
</dbReference>
<dbReference type="EMBL" id="CAFBMT010000002">
    <property type="protein sequence ID" value="CAB4915590.1"/>
    <property type="molecule type" value="Genomic_DNA"/>
</dbReference>
<dbReference type="NCBIfam" id="TIGR00090">
    <property type="entry name" value="rsfS_iojap_ybeB"/>
    <property type="match status" value="1"/>
</dbReference>
<dbReference type="Pfam" id="PF02410">
    <property type="entry name" value="RsfS"/>
    <property type="match status" value="1"/>
</dbReference>
<dbReference type="EMBL" id="CAESGF010000001">
    <property type="protein sequence ID" value="CAB4362293.1"/>
    <property type="molecule type" value="Genomic_DNA"/>
</dbReference>
<accession>A0A6J7QHY7</accession>
<dbReference type="Gene3D" id="3.30.460.10">
    <property type="entry name" value="Beta Polymerase, domain 2"/>
    <property type="match status" value="1"/>
</dbReference>
<protein>
    <submittedName>
        <fullName evidence="6">Unannotated protein</fullName>
    </submittedName>
</protein>
<reference evidence="6" key="1">
    <citation type="submission" date="2020-05" db="EMBL/GenBank/DDBJ databases">
        <authorList>
            <person name="Chiriac C."/>
            <person name="Salcher M."/>
            <person name="Ghai R."/>
            <person name="Kavagutti S V."/>
        </authorList>
    </citation>
    <scope>NUCLEOTIDE SEQUENCE</scope>
</reference>
<dbReference type="GO" id="GO:0017148">
    <property type="term" value="P:negative regulation of translation"/>
    <property type="evidence" value="ECO:0007669"/>
    <property type="project" value="TreeGrafter"/>
</dbReference>
<evidence type="ECO:0000313" key="6">
    <source>
        <dbReference type="EMBL" id="CAB5017340.1"/>
    </source>
</evidence>
<organism evidence="6">
    <name type="scientific">freshwater metagenome</name>
    <dbReference type="NCBI Taxonomy" id="449393"/>
    <lineage>
        <taxon>unclassified sequences</taxon>
        <taxon>metagenomes</taxon>
        <taxon>ecological metagenomes</taxon>
    </lineage>
</organism>
<comment type="similarity">
    <text evidence="1">Belongs to the Iojap/RsfS family.</text>
</comment>
<name>A0A6J7QHY7_9ZZZZ</name>
<dbReference type="EMBL" id="CAFAAV010000176">
    <property type="protein sequence ID" value="CAB4830292.1"/>
    <property type="molecule type" value="Genomic_DNA"/>
</dbReference>
<dbReference type="EMBL" id="CAEZYF010000004">
    <property type="protein sequence ID" value="CAB4715133.1"/>
    <property type="molecule type" value="Genomic_DNA"/>
</dbReference>
<dbReference type="AlphaFoldDB" id="A0A6J7QHY7"/>
<dbReference type="InterPro" id="IPR004394">
    <property type="entry name" value="Iojap/RsfS/C7orf30"/>
</dbReference>
<evidence type="ECO:0000313" key="3">
    <source>
        <dbReference type="EMBL" id="CAB4715133.1"/>
    </source>
</evidence>
<evidence type="ECO:0000313" key="5">
    <source>
        <dbReference type="EMBL" id="CAB4915590.1"/>
    </source>
</evidence>
<proteinExistence type="inferred from homology"/>
<dbReference type="EMBL" id="CAFBOL010000142">
    <property type="protein sequence ID" value="CAB5017340.1"/>
    <property type="molecule type" value="Genomic_DNA"/>
</dbReference>
<dbReference type="HAMAP" id="MF_01477">
    <property type="entry name" value="Iojap_RsfS"/>
    <property type="match status" value="1"/>
</dbReference>
<sequence>MNTPTGAQLALELAKVAAKAADDKKADHTLVLEVGEVLSITDYFVITSANNRRMVKSVVDAVEDAVREQLGRTPLRSEGVGEQQWVLIDYGDVVVHVFAEEMRMYYEIERLYRDVPKIAWS</sequence>